<evidence type="ECO:0000256" key="7">
    <source>
        <dbReference type="ARBA" id="ARBA00022989"/>
    </source>
</evidence>
<evidence type="ECO:0000256" key="5">
    <source>
        <dbReference type="ARBA" id="ARBA00022840"/>
    </source>
</evidence>
<feature type="transmembrane region" description="Helical" evidence="11">
    <location>
        <begin position="94"/>
        <end position="110"/>
    </location>
</feature>
<dbReference type="SFLD" id="SFLDS00003">
    <property type="entry name" value="Haloacid_Dehalogenase"/>
    <property type="match status" value="1"/>
</dbReference>
<dbReference type="Gene3D" id="1.20.1110.10">
    <property type="entry name" value="Calcium-transporting ATPase, transmembrane domain"/>
    <property type="match status" value="1"/>
</dbReference>
<dbReference type="EMBL" id="JBHDLJ010000002">
    <property type="protein sequence ID" value="MFB0833434.1"/>
    <property type="molecule type" value="Genomic_DNA"/>
</dbReference>
<dbReference type="SFLD" id="SFLDF00027">
    <property type="entry name" value="p-type_atpase"/>
    <property type="match status" value="1"/>
</dbReference>
<dbReference type="InterPro" id="IPR018303">
    <property type="entry name" value="ATPase_P-typ_P_site"/>
</dbReference>
<feature type="compositionally biased region" description="Polar residues" evidence="10">
    <location>
        <begin position="893"/>
        <end position="902"/>
    </location>
</feature>
<feature type="transmembrane region" description="Helical" evidence="11">
    <location>
        <begin position="860"/>
        <end position="879"/>
    </location>
</feature>
<dbReference type="Pfam" id="PF13246">
    <property type="entry name" value="Cation_ATPase"/>
    <property type="match status" value="1"/>
</dbReference>
<evidence type="ECO:0000313" key="13">
    <source>
        <dbReference type="EMBL" id="MFB0833434.1"/>
    </source>
</evidence>
<dbReference type="InterPro" id="IPR023214">
    <property type="entry name" value="HAD_sf"/>
</dbReference>
<feature type="transmembrane region" description="Helical" evidence="11">
    <location>
        <begin position="688"/>
        <end position="714"/>
    </location>
</feature>
<feature type="transmembrane region" description="Helical" evidence="11">
    <location>
        <begin position="790"/>
        <end position="809"/>
    </location>
</feature>
<organism evidence="13 14">
    <name type="scientific">Arthrobacter halodurans</name>
    <dbReference type="NCBI Taxonomy" id="516699"/>
    <lineage>
        <taxon>Bacteria</taxon>
        <taxon>Bacillati</taxon>
        <taxon>Actinomycetota</taxon>
        <taxon>Actinomycetes</taxon>
        <taxon>Micrococcales</taxon>
        <taxon>Micrococcaceae</taxon>
        <taxon>Arthrobacter</taxon>
    </lineage>
</organism>
<dbReference type="InterPro" id="IPR008250">
    <property type="entry name" value="ATPase_P-typ_transduc_dom_A_sf"/>
</dbReference>
<dbReference type="SUPFAM" id="SSF81660">
    <property type="entry name" value="Metal cation-transporting ATPase, ATP-binding domain N"/>
    <property type="match status" value="1"/>
</dbReference>
<dbReference type="Proteomes" id="UP001575652">
    <property type="component" value="Unassembled WGS sequence"/>
</dbReference>
<dbReference type="InterPro" id="IPR036412">
    <property type="entry name" value="HAD-like_sf"/>
</dbReference>
<protein>
    <submittedName>
        <fullName evidence="13">Cation-translocating P-type ATPase</fullName>
    </submittedName>
</protein>
<evidence type="ECO:0000256" key="11">
    <source>
        <dbReference type="SAM" id="Phobius"/>
    </source>
</evidence>
<feature type="transmembrane region" description="Helical" evidence="11">
    <location>
        <begin position="287"/>
        <end position="311"/>
    </location>
</feature>
<evidence type="ECO:0000256" key="1">
    <source>
        <dbReference type="ARBA" id="ARBA00004651"/>
    </source>
</evidence>
<keyword evidence="14" id="KW-1185">Reference proteome</keyword>
<dbReference type="InterPro" id="IPR001757">
    <property type="entry name" value="P_typ_ATPase"/>
</dbReference>
<accession>A0ABV4UIS5</accession>
<dbReference type="InterPro" id="IPR044492">
    <property type="entry name" value="P_typ_ATPase_HD_dom"/>
</dbReference>
<feature type="transmembrane region" description="Helical" evidence="11">
    <location>
        <begin position="257"/>
        <end position="275"/>
    </location>
</feature>
<feature type="region of interest" description="Disordered" evidence="10">
    <location>
        <begin position="886"/>
        <end position="914"/>
    </location>
</feature>
<keyword evidence="5" id="KW-0067">ATP-binding</keyword>
<dbReference type="Pfam" id="PF00122">
    <property type="entry name" value="E1-E2_ATPase"/>
    <property type="match status" value="1"/>
</dbReference>
<dbReference type="NCBIfam" id="TIGR01494">
    <property type="entry name" value="ATPase_P-type"/>
    <property type="match status" value="2"/>
</dbReference>
<dbReference type="RefSeq" id="WP_373970605.1">
    <property type="nucleotide sequence ID" value="NZ_JBHDLJ010000002.1"/>
</dbReference>
<dbReference type="InterPro" id="IPR004014">
    <property type="entry name" value="ATPase_P-typ_cation-transptr_N"/>
</dbReference>
<name>A0ABV4UIS5_9MICC</name>
<feature type="transmembrane region" description="Helical" evidence="11">
    <location>
        <begin position="70"/>
        <end position="88"/>
    </location>
</feature>
<reference evidence="13 14" key="1">
    <citation type="submission" date="2024-09" db="EMBL/GenBank/DDBJ databases">
        <authorList>
            <person name="Salinas-Garcia M.A."/>
            <person name="Prieme A."/>
        </authorList>
    </citation>
    <scope>NUCLEOTIDE SEQUENCE [LARGE SCALE GENOMIC DNA]</scope>
    <source>
        <strain evidence="13 14">DSM 21081</strain>
    </source>
</reference>
<dbReference type="SUPFAM" id="SSF56784">
    <property type="entry name" value="HAD-like"/>
    <property type="match status" value="1"/>
</dbReference>
<dbReference type="InterPro" id="IPR059000">
    <property type="entry name" value="ATPase_P-type_domA"/>
</dbReference>
<dbReference type="InterPro" id="IPR023298">
    <property type="entry name" value="ATPase_P-typ_TM_dom_sf"/>
</dbReference>
<evidence type="ECO:0000256" key="10">
    <source>
        <dbReference type="SAM" id="MobiDB-lite"/>
    </source>
</evidence>
<dbReference type="Pfam" id="PF00690">
    <property type="entry name" value="Cation_ATPase_N"/>
    <property type="match status" value="1"/>
</dbReference>
<dbReference type="PANTHER" id="PTHR43294:SF20">
    <property type="entry name" value="P-TYPE ATPASE"/>
    <property type="match status" value="1"/>
</dbReference>
<keyword evidence="6" id="KW-1278">Translocase</keyword>
<feature type="compositionally biased region" description="Basic and acidic residues" evidence="10">
    <location>
        <begin position="904"/>
        <end position="914"/>
    </location>
</feature>
<dbReference type="PRINTS" id="PR00120">
    <property type="entry name" value="HATPASE"/>
</dbReference>
<comment type="catalytic activity">
    <reaction evidence="9">
        <text>ATP + H2O = ADP + phosphate + H(+)</text>
        <dbReference type="Rhea" id="RHEA:13065"/>
        <dbReference type="ChEBI" id="CHEBI:15377"/>
        <dbReference type="ChEBI" id="CHEBI:15378"/>
        <dbReference type="ChEBI" id="CHEBI:30616"/>
        <dbReference type="ChEBI" id="CHEBI:43474"/>
        <dbReference type="ChEBI" id="CHEBI:456216"/>
    </reaction>
</comment>
<evidence type="ECO:0000256" key="8">
    <source>
        <dbReference type="ARBA" id="ARBA00023136"/>
    </source>
</evidence>
<keyword evidence="3 11" id="KW-0812">Transmembrane</keyword>
<evidence type="ECO:0000256" key="9">
    <source>
        <dbReference type="ARBA" id="ARBA00049360"/>
    </source>
</evidence>
<dbReference type="PANTHER" id="PTHR43294">
    <property type="entry name" value="SODIUM/POTASSIUM-TRANSPORTING ATPASE SUBUNIT ALPHA"/>
    <property type="match status" value="1"/>
</dbReference>
<keyword evidence="8 11" id="KW-0472">Membrane</keyword>
<evidence type="ECO:0000313" key="14">
    <source>
        <dbReference type="Proteomes" id="UP001575652"/>
    </source>
</evidence>
<dbReference type="PROSITE" id="PS00154">
    <property type="entry name" value="ATPASE_E1_E2"/>
    <property type="match status" value="1"/>
</dbReference>
<evidence type="ECO:0000256" key="2">
    <source>
        <dbReference type="ARBA" id="ARBA00005675"/>
    </source>
</evidence>
<evidence type="ECO:0000256" key="3">
    <source>
        <dbReference type="ARBA" id="ARBA00022692"/>
    </source>
</evidence>
<keyword evidence="4" id="KW-0547">Nucleotide-binding</keyword>
<comment type="subcellular location">
    <subcellularLocation>
        <location evidence="1">Cell membrane</location>
        <topology evidence="1">Multi-pass membrane protein</topology>
    </subcellularLocation>
</comment>
<dbReference type="SUPFAM" id="SSF81665">
    <property type="entry name" value="Calcium ATPase, transmembrane domain M"/>
    <property type="match status" value="1"/>
</dbReference>
<dbReference type="InterPro" id="IPR006068">
    <property type="entry name" value="ATPase_P-typ_cation-transptr_C"/>
</dbReference>
<feature type="transmembrane region" description="Helical" evidence="11">
    <location>
        <begin position="760"/>
        <end position="784"/>
    </location>
</feature>
<dbReference type="Gene3D" id="3.40.1110.10">
    <property type="entry name" value="Calcium-transporting ATPase, cytoplasmic domain N"/>
    <property type="match status" value="1"/>
</dbReference>
<keyword evidence="7 11" id="KW-1133">Transmembrane helix</keyword>
<dbReference type="PRINTS" id="PR00119">
    <property type="entry name" value="CATATPASE"/>
</dbReference>
<dbReference type="Gene3D" id="2.70.150.10">
    <property type="entry name" value="Calcium-transporting ATPase, cytoplasmic transduction domain A"/>
    <property type="match status" value="1"/>
</dbReference>
<evidence type="ECO:0000259" key="12">
    <source>
        <dbReference type="SMART" id="SM00831"/>
    </source>
</evidence>
<sequence length="914" mass="96124">MNAPRKASAAAPPPPVPWHSLEPGDVFTRLSSETEGITATEAALRLEDAGPNELSFAGATPWWRILLRQFISPLIGILLIAALVSLVQEHWVDAGAILVILCINAALGFVQERKAESDVRALQSLSTPTCRVLRDGAERVVPGRDVVPGDVVLLESGERVPADLRLFEANGLQLDESLLTGEPFAATKHTGRIPAETGDADRSNIAFSGTFVGSGRGRGVVVATGADTALGEINTLVQGPGGTSPLQLLTHGLERRIGLIVLAALVFIFIAGLVLGNDVSTMFRTAVGLAVATIPESLPIVLTVALSLGVSRMARRNAIIRTLPAVETLGSTEVIGSDKTGTLTENRLTVERIWTAAGLLDVSAGPDGGAADPAPVRAVLRAGALTNEATLSAEAEDLEYSGDAVDAAMAKAAVSRGAISEADRAATPLAHQPYEPHLRYSQTVHSHGAGGRVLYVKGSPEALMAASKSLARDDGDVPLDPALIHAANEEMGREGLRVIATGSRVLDDDERLPTPLSPPSGLTFLGMEGMTDPPRAGVSDAIAKCRRAGIKVVMITGDHPVTALAIAGRIGLPTERPALTGAAMADLDDHMLAATLEQVSVVARVSPVDKLRIVRVLQRGGRIVAVTGDGVNDAPALKAAAIGVAMGRSGTDVAREAADVVLTDDNFVTIVHAVEEGRVTFAAIRKTTYFLLSTGAAALVAVTLSVFAGTPLLFLPVQMLWMNVVTNGVQDIALAFEPAEGDELDRPPRPASEGILSRTLWFRAGITGAWMALAVILSFLVSLHAGYPEAHARTLALTMFVMLSFFQVFSSRAENKSLFQLRLLANQPLLYTSLAALGLHWAVMNWPATAGLLELTPLTAGEWLACAAVGSTVLIIVEAEKGVRRWSHRNDPSDQSQVSTVQRGHREDGREAGA</sequence>
<dbReference type="Gene3D" id="3.40.50.1000">
    <property type="entry name" value="HAD superfamily/HAD-like"/>
    <property type="match status" value="1"/>
</dbReference>
<proteinExistence type="inferred from homology"/>
<dbReference type="SUPFAM" id="SSF81653">
    <property type="entry name" value="Calcium ATPase, transduction domain A"/>
    <property type="match status" value="1"/>
</dbReference>
<comment type="caution">
    <text evidence="13">The sequence shown here is derived from an EMBL/GenBank/DDBJ whole genome shotgun (WGS) entry which is preliminary data.</text>
</comment>
<dbReference type="Pfam" id="PF00689">
    <property type="entry name" value="Cation_ATPase_C"/>
    <property type="match status" value="1"/>
</dbReference>
<comment type="similarity">
    <text evidence="2">Belongs to the cation transport ATPase (P-type) (TC 3.A.3) family. Type IIA subfamily.</text>
</comment>
<dbReference type="SMART" id="SM00831">
    <property type="entry name" value="Cation_ATPase_N"/>
    <property type="match status" value="1"/>
</dbReference>
<dbReference type="SFLD" id="SFLDG00002">
    <property type="entry name" value="C1.7:_P-type_atpase_like"/>
    <property type="match status" value="1"/>
</dbReference>
<evidence type="ECO:0000256" key="4">
    <source>
        <dbReference type="ARBA" id="ARBA00022741"/>
    </source>
</evidence>
<feature type="domain" description="Cation-transporting P-type ATPase N-terminal" evidence="12">
    <location>
        <begin position="17"/>
        <end position="90"/>
    </location>
</feature>
<dbReference type="InterPro" id="IPR023299">
    <property type="entry name" value="ATPase_P-typ_cyto_dom_N"/>
</dbReference>
<dbReference type="InterPro" id="IPR050510">
    <property type="entry name" value="Cation_transp_ATPase_P-type"/>
</dbReference>
<evidence type="ECO:0000256" key="6">
    <source>
        <dbReference type="ARBA" id="ARBA00022967"/>
    </source>
</evidence>
<gene>
    <name evidence="13" type="ORF">ACETWP_02435</name>
</gene>